<dbReference type="PANTHER" id="PTHR10502:SF102">
    <property type="entry name" value="ANNEXIN B11"/>
    <property type="match status" value="1"/>
</dbReference>
<evidence type="ECO:0000256" key="3">
    <source>
        <dbReference type="ARBA" id="ARBA00022837"/>
    </source>
</evidence>
<dbReference type="InterPro" id="IPR037104">
    <property type="entry name" value="Annexin_sf"/>
</dbReference>
<keyword evidence="3" id="KW-0106">Calcium</keyword>
<evidence type="ECO:0008006" key="7">
    <source>
        <dbReference type="Google" id="ProtNLM"/>
    </source>
</evidence>
<evidence type="ECO:0000313" key="6">
    <source>
        <dbReference type="EMBL" id="CAD9347490.1"/>
    </source>
</evidence>
<comment type="similarity">
    <text evidence="1">Belongs to the annexin family.</text>
</comment>
<dbReference type="PRINTS" id="PR00196">
    <property type="entry name" value="ANNEXIN"/>
</dbReference>
<dbReference type="Pfam" id="PF00191">
    <property type="entry name" value="Annexin"/>
    <property type="match status" value="4"/>
</dbReference>
<dbReference type="PANTHER" id="PTHR10502">
    <property type="entry name" value="ANNEXIN"/>
    <property type="match status" value="1"/>
</dbReference>
<proteinExistence type="inferred from homology"/>
<organism evidence="6">
    <name type="scientific">Trieres chinensis</name>
    <name type="common">Marine centric diatom</name>
    <name type="synonym">Odontella sinensis</name>
    <dbReference type="NCBI Taxonomy" id="1514140"/>
    <lineage>
        <taxon>Eukaryota</taxon>
        <taxon>Sar</taxon>
        <taxon>Stramenopiles</taxon>
        <taxon>Ochrophyta</taxon>
        <taxon>Bacillariophyta</taxon>
        <taxon>Mediophyceae</taxon>
        <taxon>Biddulphiophycidae</taxon>
        <taxon>Eupodiscales</taxon>
        <taxon>Parodontellaceae</taxon>
        <taxon>Trieres</taxon>
    </lineage>
</organism>
<dbReference type="GO" id="GO:0005737">
    <property type="term" value="C:cytoplasm"/>
    <property type="evidence" value="ECO:0007669"/>
    <property type="project" value="TreeGrafter"/>
</dbReference>
<evidence type="ECO:0000256" key="4">
    <source>
        <dbReference type="ARBA" id="ARBA00023216"/>
    </source>
</evidence>
<dbReference type="GO" id="GO:0005886">
    <property type="term" value="C:plasma membrane"/>
    <property type="evidence" value="ECO:0007669"/>
    <property type="project" value="TreeGrafter"/>
</dbReference>
<dbReference type="FunFam" id="1.10.220.10:FF:000002">
    <property type="entry name" value="Annexin"/>
    <property type="match status" value="1"/>
</dbReference>
<dbReference type="GO" id="GO:0001786">
    <property type="term" value="F:phosphatidylserine binding"/>
    <property type="evidence" value="ECO:0007669"/>
    <property type="project" value="TreeGrafter"/>
</dbReference>
<evidence type="ECO:0000256" key="2">
    <source>
        <dbReference type="ARBA" id="ARBA00022737"/>
    </source>
</evidence>
<reference evidence="6" key="1">
    <citation type="submission" date="2021-01" db="EMBL/GenBank/DDBJ databases">
        <authorList>
            <person name="Corre E."/>
            <person name="Pelletier E."/>
            <person name="Niang G."/>
            <person name="Scheremetjew M."/>
            <person name="Finn R."/>
            <person name="Kale V."/>
            <person name="Holt S."/>
            <person name="Cochrane G."/>
            <person name="Meng A."/>
            <person name="Brown T."/>
            <person name="Cohen L."/>
        </authorList>
    </citation>
    <scope>NUCLEOTIDE SEQUENCE</scope>
    <source>
        <strain evidence="6">Grunow 1884</strain>
    </source>
</reference>
<dbReference type="GO" id="GO:0005509">
    <property type="term" value="F:calcium ion binding"/>
    <property type="evidence" value="ECO:0007669"/>
    <property type="project" value="InterPro"/>
</dbReference>
<dbReference type="EMBL" id="HBGO01024484">
    <property type="protein sequence ID" value="CAD9347490.1"/>
    <property type="molecule type" value="Transcribed_RNA"/>
</dbReference>
<accession>A0A7S2ENR1</accession>
<dbReference type="SUPFAM" id="SSF47874">
    <property type="entry name" value="Annexin"/>
    <property type="match status" value="1"/>
</dbReference>
<dbReference type="SMART" id="SM00335">
    <property type="entry name" value="ANX"/>
    <property type="match status" value="4"/>
</dbReference>
<keyword evidence="4" id="KW-0041">Annexin</keyword>
<evidence type="ECO:0000256" key="5">
    <source>
        <dbReference type="ARBA" id="ARBA00023302"/>
    </source>
</evidence>
<sequence>MSLNLYPDLIHTPDLTPEFPPEIDEACDAIRKATKGFGTSEKKLIKAMAVGPAERTLISIRYEQTKGKALEDLMKKECGGDFGEALRLLALPPDAADARILKMATDGIGASKKYIYPVVCGRSNEEIEILKKTYYKKYGKDLSGILQSELGGDFERLVIESIQGVEEGFDPGYHTQEKAQEDAETFYEAGQGRWGTNEKKLIKILVASPPEHLRNINQEYAEKYGYTLTKALEKELGGALEEAALFVLGMKLKPFETVADLIKQSCAGVGTDEMLLTACIVRYQSILPQVMVAHMEMFGKSVQDRVKKETGGDYEKLLLALLNRAIPDDA</sequence>
<dbReference type="Gene3D" id="1.10.220.10">
    <property type="entry name" value="Annexin"/>
    <property type="match status" value="4"/>
</dbReference>
<protein>
    <recommendedName>
        <fullName evidence="7">Annexin</fullName>
    </recommendedName>
</protein>
<keyword evidence="2" id="KW-0677">Repeat</keyword>
<gene>
    <name evidence="6" type="ORF">OSIN01602_LOCUS14070</name>
</gene>
<dbReference type="InterPro" id="IPR018502">
    <property type="entry name" value="Annexin_repeat"/>
</dbReference>
<dbReference type="InterPro" id="IPR001464">
    <property type="entry name" value="Annexin"/>
</dbReference>
<dbReference type="AlphaFoldDB" id="A0A7S2ENR1"/>
<dbReference type="PROSITE" id="PS51897">
    <property type="entry name" value="ANNEXIN_2"/>
    <property type="match status" value="4"/>
</dbReference>
<keyword evidence="5" id="KW-0111">Calcium/phospholipid-binding</keyword>
<evidence type="ECO:0000256" key="1">
    <source>
        <dbReference type="ARBA" id="ARBA00007831"/>
    </source>
</evidence>
<dbReference type="GO" id="GO:0005544">
    <property type="term" value="F:calcium-dependent phospholipid binding"/>
    <property type="evidence" value="ECO:0007669"/>
    <property type="project" value="UniProtKB-KW"/>
</dbReference>
<name>A0A7S2ENR1_TRICV</name>